<keyword evidence="8 11" id="KW-0408">Iron</keyword>
<dbReference type="InterPro" id="IPR036396">
    <property type="entry name" value="Cyt_P450_sf"/>
</dbReference>
<keyword evidence="14" id="KW-1185">Reference proteome</keyword>
<evidence type="ECO:0000256" key="10">
    <source>
        <dbReference type="ARBA" id="ARBA00023136"/>
    </source>
</evidence>
<dbReference type="PANTHER" id="PTHR24282:SF63">
    <property type="entry name" value="CYTOCHROME P450 734A1-LIKE"/>
    <property type="match status" value="1"/>
</dbReference>
<evidence type="ECO:0000256" key="11">
    <source>
        <dbReference type="PIRSR" id="PIRSR602401-1"/>
    </source>
</evidence>
<evidence type="ECO:0000256" key="1">
    <source>
        <dbReference type="ARBA" id="ARBA00004167"/>
    </source>
</evidence>
<comment type="caution">
    <text evidence="13">The sequence shown here is derived from an EMBL/GenBank/DDBJ whole genome shotgun (WGS) entry which is preliminary data.</text>
</comment>
<protein>
    <submittedName>
        <fullName evidence="13">Cytochrome p450 734a1</fullName>
    </submittedName>
</protein>
<evidence type="ECO:0000256" key="3">
    <source>
        <dbReference type="ARBA" id="ARBA00022617"/>
    </source>
</evidence>
<accession>A0A830CG42</accession>
<dbReference type="PROSITE" id="PS00086">
    <property type="entry name" value="CYTOCHROME_P450"/>
    <property type="match status" value="1"/>
</dbReference>
<dbReference type="GO" id="GO:0010268">
    <property type="term" value="P:brassinosteroid homeostasis"/>
    <property type="evidence" value="ECO:0007669"/>
    <property type="project" value="TreeGrafter"/>
</dbReference>
<evidence type="ECO:0000256" key="4">
    <source>
        <dbReference type="ARBA" id="ARBA00022692"/>
    </source>
</evidence>
<dbReference type="PANTHER" id="PTHR24282">
    <property type="entry name" value="CYTOCHROME P450 FAMILY MEMBER"/>
    <property type="match status" value="1"/>
</dbReference>
<keyword evidence="4" id="KW-0812">Transmembrane</keyword>
<proteinExistence type="inferred from homology"/>
<organism evidence="13 14">
    <name type="scientific">Phtheirospermum japonicum</name>
    <dbReference type="NCBI Taxonomy" id="374723"/>
    <lineage>
        <taxon>Eukaryota</taxon>
        <taxon>Viridiplantae</taxon>
        <taxon>Streptophyta</taxon>
        <taxon>Embryophyta</taxon>
        <taxon>Tracheophyta</taxon>
        <taxon>Spermatophyta</taxon>
        <taxon>Magnoliopsida</taxon>
        <taxon>eudicotyledons</taxon>
        <taxon>Gunneridae</taxon>
        <taxon>Pentapetalae</taxon>
        <taxon>asterids</taxon>
        <taxon>lamiids</taxon>
        <taxon>Lamiales</taxon>
        <taxon>Orobanchaceae</taxon>
        <taxon>Orobanchaceae incertae sedis</taxon>
        <taxon>Phtheirospermum</taxon>
    </lineage>
</organism>
<dbReference type="PRINTS" id="PR00385">
    <property type="entry name" value="P450"/>
</dbReference>
<dbReference type="Gene3D" id="1.10.630.10">
    <property type="entry name" value="Cytochrome P450"/>
    <property type="match status" value="1"/>
</dbReference>
<reference evidence="13" key="1">
    <citation type="submission" date="2020-07" db="EMBL/GenBank/DDBJ databases">
        <title>Ethylene signaling mediates host invasion by parasitic plants.</title>
        <authorList>
            <person name="Yoshida S."/>
        </authorList>
    </citation>
    <scope>NUCLEOTIDE SEQUENCE</scope>
    <source>
        <strain evidence="13">Okayama</strain>
    </source>
</reference>
<dbReference type="Proteomes" id="UP000653305">
    <property type="component" value="Unassembled WGS sequence"/>
</dbReference>
<dbReference type="InterPro" id="IPR002401">
    <property type="entry name" value="Cyt_P450_E_grp-I"/>
</dbReference>
<dbReference type="OrthoDB" id="1470350at2759"/>
<gene>
    <name evidence="13" type="ORF">PHJA_002113800</name>
</gene>
<feature type="binding site" description="axial binding residue" evidence="11">
    <location>
        <position position="289"/>
    </location>
    <ligand>
        <name>heme</name>
        <dbReference type="ChEBI" id="CHEBI:30413"/>
    </ligand>
    <ligandPart>
        <name>Fe</name>
        <dbReference type="ChEBI" id="CHEBI:18248"/>
    </ligandPart>
</feature>
<keyword evidence="7 12" id="KW-0560">Oxidoreductase</keyword>
<dbReference type="GO" id="GO:0020037">
    <property type="term" value="F:heme binding"/>
    <property type="evidence" value="ECO:0007669"/>
    <property type="project" value="InterPro"/>
</dbReference>
<name>A0A830CG42_9LAMI</name>
<keyword evidence="9 12" id="KW-0503">Monooxygenase</keyword>
<sequence length="344" mass="38673">MLPMMAKIMEETILKWSGEISKYGKVEIEVSDWFQNLAEEVITRVTFGSSYEVGRAIFEMQAIAHATGAYHKLTIPGYRFLLTKKNIISWRLENQIRESLLKIINDQRARTRENPATASGECPNDLLELMIKASDGSSNVTENEIVEECKTFLFAGKETTSNLLTWTAVLLAMHPQWQEQARVEVLRVCGARDTPTKDDLAKLKMLGMILNESLRLYPPVVATIRQAKSDVQLGGIHIPGGTKLIIPILAVHHNPGLWHHDADEFNPVRFASGEHQVAFMPFGLGARRCVGQNLAILQVKLVVAMILRRFTFELAPSYVHAPSVVMLLHPQQGAPLIFRKLQDR</sequence>
<evidence type="ECO:0000313" key="14">
    <source>
        <dbReference type="Proteomes" id="UP000653305"/>
    </source>
</evidence>
<evidence type="ECO:0000256" key="2">
    <source>
        <dbReference type="ARBA" id="ARBA00010617"/>
    </source>
</evidence>
<evidence type="ECO:0000256" key="9">
    <source>
        <dbReference type="ARBA" id="ARBA00023033"/>
    </source>
</evidence>
<dbReference type="Pfam" id="PF00067">
    <property type="entry name" value="p450"/>
    <property type="match status" value="1"/>
</dbReference>
<keyword evidence="5 11" id="KW-0479">Metal-binding</keyword>
<dbReference type="EMBL" id="BMAC01000585">
    <property type="protein sequence ID" value="GFP99697.1"/>
    <property type="molecule type" value="Genomic_DNA"/>
</dbReference>
<dbReference type="GO" id="GO:0005506">
    <property type="term" value="F:iron ion binding"/>
    <property type="evidence" value="ECO:0007669"/>
    <property type="project" value="InterPro"/>
</dbReference>
<comment type="cofactor">
    <cofactor evidence="11">
        <name>heme</name>
        <dbReference type="ChEBI" id="CHEBI:30413"/>
    </cofactor>
</comment>
<comment type="similarity">
    <text evidence="2 12">Belongs to the cytochrome P450 family.</text>
</comment>
<evidence type="ECO:0000256" key="8">
    <source>
        <dbReference type="ARBA" id="ARBA00023004"/>
    </source>
</evidence>
<dbReference type="GO" id="GO:0004497">
    <property type="term" value="F:monooxygenase activity"/>
    <property type="evidence" value="ECO:0007669"/>
    <property type="project" value="UniProtKB-KW"/>
</dbReference>
<evidence type="ECO:0000256" key="6">
    <source>
        <dbReference type="ARBA" id="ARBA00022989"/>
    </source>
</evidence>
<evidence type="ECO:0000256" key="12">
    <source>
        <dbReference type="RuleBase" id="RU000461"/>
    </source>
</evidence>
<dbReference type="InterPro" id="IPR050665">
    <property type="entry name" value="Cytochrome_P450_Monooxygen"/>
</dbReference>
<dbReference type="SUPFAM" id="SSF48264">
    <property type="entry name" value="Cytochrome P450"/>
    <property type="match status" value="1"/>
</dbReference>
<evidence type="ECO:0000313" key="13">
    <source>
        <dbReference type="EMBL" id="GFP99697.1"/>
    </source>
</evidence>
<keyword evidence="6" id="KW-1133">Transmembrane helix</keyword>
<dbReference type="InterPro" id="IPR017972">
    <property type="entry name" value="Cyt_P450_CS"/>
</dbReference>
<dbReference type="GO" id="GO:0016131">
    <property type="term" value="P:brassinosteroid metabolic process"/>
    <property type="evidence" value="ECO:0007669"/>
    <property type="project" value="TreeGrafter"/>
</dbReference>
<keyword evidence="3 11" id="KW-0349">Heme</keyword>
<dbReference type="InterPro" id="IPR001128">
    <property type="entry name" value="Cyt_P450"/>
</dbReference>
<dbReference type="PRINTS" id="PR00463">
    <property type="entry name" value="EP450I"/>
</dbReference>
<dbReference type="GO" id="GO:0016705">
    <property type="term" value="F:oxidoreductase activity, acting on paired donors, with incorporation or reduction of molecular oxygen"/>
    <property type="evidence" value="ECO:0007669"/>
    <property type="project" value="InterPro"/>
</dbReference>
<dbReference type="GO" id="GO:0016020">
    <property type="term" value="C:membrane"/>
    <property type="evidence" value="ECO:0007669"/>
    <property type="project" value="UniProtKB-SubCell"/>
</dbReference>
<dbReference type="AlphaFoldDB" id="A0A830CG42"/>
<comment type="subcellular location">
    <subcellularLocation>
        <location evidence="1">Membrane</location>
        <topology evidence="1">Single-pass membrane protein</topology>
    </subcellularLocation>
</comment>
<evidence type="ECO:0000256" key="5">
    <source>
        <dbReference type="ARBA" id="ARBA00022723"/>
    </source>
</evidence>
<evidence type="ECO:0000256" key="7">
    <source>
        <dbReference type="ARBA" id="ARBA00023002"/>
    </source>
</evidence>
<keyword evidence="10" id="KW-0472">Membrane</keyword>